<dbReference type="EMBL" id="CP043617">
    <property type="protein sequence ID" value="QFR48295.1"/>
    <property type="molecule type" value="Genomic_DNA"/>
</dbReference>
<dbReference type="Gene3D" id="1.10.30.50">
    <property type="match status" value="1"/>
</dbReference>
<dbReference type="Proteomes" id="UP000326944">
    <property type="component" value="Chromosome"/>
</dbReference>
<sequence>MTKLPLNTKALNKHVKELTKKIEPLPSISKYTIKEILEASPEKLHEIAKWFDTLSSTKKEEFNYIKTEYSNFITKDKIEYHGYILAKKLNINVCPYCNRNYTFTVINDKEISRPEFDHFYSKEKYPILALSFYNLIPSCHICNSTLKGREEFSINSHIHPYLESFHQKTKFCFKPLNADFLHNHESIKIRLFTTDKKALNSKKTFKLDEFYEHHRDMVVELIQKSAIYNESYIDELFNRYEGTLFKNKEDLLRLITCGYITDEDINKRPLSKLIKDISEELKLI</sequence>
<evidence type="ECO:0008006" key="3">
    <source>
        <dbReference type="Google" id="ProtNLM"/>
    </source>
</evidence>
<evidence type="ECO:0000313" key="2">
    <source>
        <dbReference type="Proteomes" id="UP000326944"/>
    </source>
</evidence>
<dbReference type="KEGG" id="sulg:FJR48_00570"/>
<organism evidence="1 2">
    <name type="scientific">Sulfurimonas lithotrophica</name>
    <dbReference type="NCBI Taxonomy" id="2590022"/>
    <lineage>
        <taxon>Bacteria</taxon>
        <taxon>Pseudomonadati</taxon>
        <taxon>Campylobacterota</taxon>
        <taxon>Epsilonproteobacteria</taxon>
        <taxon>Campylobacterales</taxon>
        <taxon>Sulfurimonadaceae</taxon>
        <taxon>Sulfurimonas</taxon>
    </lineage>
</organism>
<reference evidence="1 2" key="1">
    <citation type="submission" date="2019-09" db="EMBL/GenBank/DDBJ databases">
        <title>Sulfurimonas gotlandica sp. nov., a chemoautotrophic and psychrotolerant epsilonproteobacterium isolated from a pelagic redoxcline, and an emended description of the genus Sulfurimonas.</title>
        <authorList>
            <person name="Wang S."/>
            <person name="Jiang L."/>
            <person name="Shao S."/>
        </authorList>
    </citation>
    <scope>NUCLEOTIDE SEQUENCE [LARGE SCALE GENOMIC DNA]</scope>
    <source>
        <strain evidence="1 2">GYSZ_1</strain>
    </source>
</reference>
<gene>
    <name evidence="1" type="ORF">FJR48_00570</name>
</gene>
<keyword evidence="2" id="KW-1185">Reference proteome</keyword>
<dbReference type="OrthoDB" id="9816185at2"/>
<evidence type="ECO:0000313" key="1">
    <source>
        <dbReference type="EMBL" id="QFR48295.1"/>
    </source>
</evidence>
<dbReference type="AlphaFoldDB" id="A0A5P8NXY0"/>
<dbReference type="RefSeq" id="WP_152306238.1">
    <property type="nucleotide sequence ID" value="NZ_CP043617.1"/>
</dbReference>
<accession>A0A5P8NXY0</accession>
<name>A0A5P8NXY0_9BACT</name>
<protein>
    <recommendedName>
        <fullName evidence="3">HNH endonuclease</fullName>
    </recommendedName>
</protein>
<proteinExistence type="predicted"/>